<dbReference type="InterPro" id="IPR003591">
    <property type="entry name" value="Leu-rich_rpt_typical-subtyp"/>
</dbReference>
<evidence type="ECO:0000256" key="2">
    <source>
        <dbReference type="ARBA" id="ARBA00022737"/>
    </source>
</evidence>
<dbReference type="Gene3D" id="3.80.10.10">
    <property type="entry name" value="Ribonuclease Inhibitor"/>
    <property type="match status" value="1"/>
</dbReference>
<dbReference type="Pfam" id="PF23598">
    <property type="entry name" value="LRR_14"/>
    <property type="match status" value="1"/>
</dbReference>
<dbReference type="InterPro" id="IPR032675">
    <property type="entry name" value="LRR_dom_sf"/>
</dbReference>
<accession>K4IH29</accession>
<keyword evidence="1" id="KW-0433">Leucine-rich repeat</keyword>
<dbReference type="InterPro" id="IPR000157">
    <property type="entry name" value="TIR_dom"/>
</dbReference>
<dbReference type="EMBL" id="CP003879">
    <property type="protein sequence ID" value="AFU68376.1"/>
    <property type="molecule type" value="Genomic_DNA"/>
</dbReference>
<dbReference type="eggNOG" id="COG4886">
    <property type="taxonomic scope" value="Bacteria"/>
</dbReference>
<dbReference type="KEGG" id="ptq:P700755_001481"/>
<dbReference type="Gene3D" id="3.40.50.10140">
    <property type="entry name" value="Toll/interleukin-1 receptor homology (TIR) domain"/>
    <property type="match status" value="1"/>
</dbReference>
<dbReference type="SMART" id="SM00255">
    <property type="entry name" value="TIR"/>
    <property type="match status" value="1"/>
</dbReference>
<reference evidence="4" key="2">
    <citation type="submission" date="2012-09" db="EMBL/GenBank/DDBJ databases">
        <title>The complete sequence of Psychroflexus torquis an extreme psychrophile from sea-ice that is stimulated by light.</title>
        <authorList>
            <person name="Feng S."/>
            <person name="Powell S.M."/>
            <person name="Bowman J.P."/>
        </authorList>
    </citation>
    <scope>NUCLEOTIDE SEQUENCE [LARGE SCALE GENOMIC DNA]</scope>
    <source>
        <strain evidence="4">ATCC 700755</strain>
    </source>
</reference>
<dbReference type="SMART" id="SM00364">
    <property type="entry name" value="LRR_BAC"/>
    <property type="match status" value="3"/>
</dbReference>
<dbReference type="GO" id="GO:0007165">
    <property type="term" value="P:signal transduction"/>
    <property type="evidence" value="ECO:0007669"/>
    <property type="project" value="InterPro"/>
</dbReference>
<feature type="domain" description="TIR" evidence="3">
    <location>
        <begin position="229"/>
        <end position="373"/>
    </location>
</feature>
<dbReference type="Proteomes" id="UP000008514">
    <property type="component" value="Chromosome"/>
</dbReference>
<dbReference type="PROSITE" id="PS51450">
    <property type="entry name" value="LRR"/>
    <property type="match status" value="2"/>
</dbReference>
<dbReference type="InterPro" id="IPR055414">
    <property type="entry name" value="LRR_R13L4/SHOC2-like"/>
</dbReference>
<dbReference type="Pfam" id="PF13855">
    <property type="entry name" value="LRR_8"/>
    <property type="match status" value="1"/>
</dbReference>
<evidence type="ECO:0000313" key="4">
    <source>
        <dbReference type="EMBL" id="AFU68376.1"/>
    </source>
</evidence>
<dbReference type="SUPFAM" id="SSF52200">
    <property type="entry name" value="Toll/Interleukin receptor TIR domain"/>
    <property type="match status" value="1"/>
</dbReference>
<dbReference type="RefSeq" id="WP_015023977.1">
    <property type="nucleotide sequence ID" value="NC_018721.1"/>
</dbReference>
<dbReference type="STRING" id="313595.P700755_001481"/>
<keyword evidence="5" id="KW-1185">Reference proteome</keyword>
<dbReference type="OrthoDB" id="883741at2"/>
<gene>
    <name evidence="4" type="ordered locus">P700755_001481</name>
</gene>
<dbReference type="Pfam" id="PF13676">
    <property type="entry name" value="TIR_2"/>
    <property type="match status" value="1"/>
</dbReference>
<dbReference type="AlphaFoldDB" id="K4IH29"/>
<evidence type="ECO:0000313" key="5">
    <source>
        <dbReference type="Proteomes" id="UP000008514"/>
    </source>
</evidence>
<proteinExistence type="predicted"/>
<dbReference type="InterPro" id="IPR001611">
    <property type="entry name" value="Leu-rich_rpt"/>
</dbReference>
<dbReference type="SMART" id="SM00369">
    <property type="entry name" value="LRR_TYP"/>
    <property type="match status" value="4"/>
</dbReference>
<name>K4IH29_PSYTT</name>
<dbReference type="GO" id="GO:0005737">
    <property type="term" value="C:cytoplasm"/>
    <property type="evidence" value="ECO:0007669"/>
    <property type="project" value="TreeGrafter"/>
</dbReference>
<protein>
    <submittedName>
        <fullName evidence="4">Tol-like receptor protein with LRR domain</fullName>
    </submittedName>
</protein>
<dbReference type="InterPro" id="IPR050216">
    <property type="entry name" value="LRR_domain-containing"/>
</dbReference>
<organism evidence="4 5">
    <name type="scientific">Psychroflexus torquis (strain ATCC 700755 / CIP 106069 / ACAM 623)</name>
    <dbReference type="NCBI Taxonomy" id="313595"/>
    <lineage>
        <taxon>Bacteria</taxon>
        <taxon>Pseudomonadati</taxon>
        <taxon>Bacteroidota</taxon>
        <taxon>Flavobacteriia</taxon>
        <taxon>Flavobacteriales</taxon>
        <taxon>Flavobacteriaceae</taxon>
        <taxon>Psychroflexus</taxon>
    </lineage>
</organism>
<evidence type="ECO:0000259" key="3">
    <source>
        <dbReference type="SMART" id="SM00255"/>
    </source>
</evidence>
<dbReference type="InterPro" id="IPR035897">
    <property type="entry name" value="Toll_tir_struct_dom_sf"/>
</dbReference>
<dbReference type="PANTHER" id="PTHR48051:SF1">
    <property type="entry name" value="RAS SUPPRESSOR PROTEIN 1"/>
    <property type="match status" value="1"/>
</dbReference>
<dbReference type="SUPFAM" id="SSF52058">
    <property type="entry name" value="L domain-like"/>
    <property type="match status" value="1"/>
</dbReference>
<dbReference type="PANTHER" id="PTHR48051">
    <property type="match status" value="1"/>
</dbReference>
<evidence type="ECO:0000256" key="1">
    <source>
        <dbReference type="ARBA" id="ARBA00022614"/>
    </source>
</evidence>
<keyword evidence="2" id="KW-0677">Repeat</keyword>
<dbReference type="HOGENOM" id="CLU_733349_0_0_10"/>
<sequence length="377" mass="42868">MINIPSKKISKLDLSNQNLSQFPKEIFELKNLKKLNLSNNKIKSIPKEIESMKYLELLDLSNNSIINFYSKICSLKRLKVLNLNNNKIKTIPKQIGDLEALKVLQIANNKISKLPATTDNLKKLQELNLSKNDFEIFPLEVLRLEALKNLWLNNLNLKTFPKKSIAESLGALKAIYCFGNLQNSNNIDRTYLDLTKLKGNSINYLKNAQKATILSKNSVAKMKTKQVVKNKIFISYSHKDKEWLTKVQTNLKVLKHNDHSFDLWDDTRIKSGDKWKVEIENALTDSGIAILIISTDFLASDFVRSDELPTLLRNAKENGTRILPLIVRPCLFTKDKNLSEFQSVNPPDEALSSLKESQVEQALVNLTSDVSELLSAN</sequence>
<reference evidence="4" key="1">
    <citation type="submission" date="2006-03" db="EMBL/GenBank/DDBJ databases">
        <authorList>
            <person name="Bowman J."/>
            <person name="Ferriera S."/>
            <person name="Johnson J."/>
            <person name="Kravitz S."/>
            <person name="Halpern A."/>
            <person name="Remington K."/>
            <person name="Beeson K."/>
            <person name="Tran B."/>
            <person name="Rogers Y.-H."/>
            <person name="Friedman R."/>
            <person name="Venter J.C."/>
        </authorList>
    </citation>
    <scope>NUCLEOTIDE SEQUENCE [LARGE SCALE GENOMIC DNA]</scope>
    <source>
        <strain evidence="4">ATCC 700755</strain>
    </source>
</reference>